<sequence length="412" mass="47192">MGCYIGILIWIIGLEPMVNVFISCYQLVTSTDGSNDMQWFFNFANKNNGIMKNMLAKKMMHVKKLRGIWIPHKVNSKPHLSLDDEKNCFMLALTSTEYEVNRMDKQYYQTIFQTKREGEVLIRLIEEILPWVCLSPAVSEGRSEKVMGESLIIFSELPAPKGSIFKRTMVGVITLVEVRGEETITRTSIGACTKEFKDFFVDLAFGRMPFNISIMTDDKRQFIKSIIVEISGLRKVGLEVGIAFELDYNEKSLQAVYNQAVPIRQELLEARTSQDSLRAELVAAKKEAQRSHAKLKALRDSPRDLQECFRRSVALTKTVGDKIFLVISNLYFFNLLRRVQVDFSATFHHVTVLDFAEAFPVRAVVAQCGEYLAEEPGLYYEAFFLCVHLFFLGFMGMSSFLIEILFYRVQLS</sequence>
<accession>A0A2K1R9M1</accession>
<keyword evidence="1" id="KW-0472">Membrane</keyword>
<gene>
    <name evidence="2" type="ORF">POPTR_T022700</name>
</gene>
<protein>
    <submittedName>
        <fullName evidence="2">Uncharacterized protein</fullName>
    </submittedName>
</protein>
<dbReference type="AlphaFoldDB" id="A0A2K1R9M1"/>
<reference evidence="2" key="1">
    <citation type="journal article" date="2006" name="Science">
        <title>The genome of black cottonwood, Populus trichocarpa (Torr. &amp; Gray).</title>
        <authorList>
            <person name="Tuskan G.A."/>
            <person name="Difazio S."/>
            <person name="Jansson S."/>
            <person name="Bohlmann J."/>
            <person name="Grigoriev I."/>
            <person name="Hellsten U."/>
            <person name="Putnam N."/>
            <person name="Ralph S."/>
            <person name="Rombauts S."/>
            <person name="Salamov A."/>
            <person name="Schein J."/>
            <person name="Sterck L."/>
            <person name="Aerts A."/>
            <person name="Bhalerao R.R."/>
            <person name="Bhalerao R.P."/>
            <person name="Blaudez D."/>
            <person name="Boerjan W."/>
            <person name="Brun A."/>
            <person name="Brunner A."/>
            <person name="Busov V."/>
            <person name="Campbell M."/>
            <person name="Carlson J."/>
            <person name="Chalot M."/>
            <person name="Chapman J."/>
            <person name="Chen G.L."/>
            <person name="Cooper D."/>
            <person name="Coutinho P.M."/>
            <person name="Couturier J."/>
            <person name="Covert S."/>
            <person name="Cronk Q."/>
            <person name="Cunningham R."/>
            <person name="Davis J."/>
            <person name="Degroeve S."/>
            <person name="Dejardin A."/>
            <person name="Depamphilis C."/>
            <person name="Detter J."/>
            <person name="Dirks B."/>
            <person name="Dubchak I."/>
            <person name="Duplessis S."/>
            <person name="Ehlting J."/>
            <person name="Ellis B."/>
            <person name="Gendler K."/>
            <person name="Goodstein D."/>
            <person name="Gribskov M."/>
            <person name="Grimwood J."/>
            <person name="Groover A."/>
            <person name="Gunter L."/>
            <person name="Hamberger B."/>
            <person name="Heinze B."/>
            <person name="Helariutta Y."/>
            <person name="Henrissat B."/>
            <person name="Holligan D."/>
            <person name="Holt R."/>
            <person name="Huang W."/>
            <person name="Islam-Faridi N."/>
            <person name="Jones S."/>
            <person name="Jones-Rhoades M."/>
            <person name="Jorgensen R."/>
            <person name="Joshi C."/>
            <person name="Kangasjarvi J."/>
            <person name="Karlsson J."/>
            <person name="Kelleher C."/>
            <person name="Kirkpatrick R."/>
            <person name="Kirst M."/>
            <person name="Kohler A."/>
            <person name="Kalluri U."/>
            <person name="Larimer F."/>
            <person name="Leebens-Mack J."/>
            <person name="Leple J.C."/>
            <person name="Locascio P."/>
            <person name="Lou Y."/>
            <person name="Lucas S."/>
            <person name="Martin F."/>
            <person name="Montanini B."/>
            <person name="Napoli C."/>
            <person name="Nelson D.R."/>
            <person name="Nelson C."/>
            <person name="Nieminen K."/>
            <person name="Nilsson O."/>
            <person name="Pereda V."/>
            <person name="Peter G."/>
            <person name="Philippe R."/>
            <person name="Pilate G."/>
            <person name="Poliakov A."/>
            <person name="Razumovskaya J."/>
            <person name="Richardson P."/>
            <person name="Rinaldi C."/>
            <person name="Ritland K."/>
            <person name="Rouze P."/>
            <person name="Ryaboy D."/>
            <person name="Schmutz J."/>
            <person name="Schrader J."/>
            <person name="Segerman B."/>
            <person name="Shin H."/>
            <person name="Siddiqui A."/>
            <person name="Sterky F."/>
            <person name="Terry A."/>
            <person name="Tsai C.J."/>
            <person name="Uberbacher E."/>
            <person name="Unneberg P."/>
            <person name="Vahala J."/>
            <person name="Wall K."/>
            <person name="Wessler S."/>
            <person name="Yang G."/>
            <person name="Yin T."/>
            <person name="Douglas C."/>
            <person name="Marra M."/>
            <person name="Sandberg G."/>
            <person name="Van de Peer Y."/>
            <person name="Rokhsar D."/>
        </authorList>
    </citation>
    <scope>NUCLEOTIDE SEQUENCE [LARGE SCALE GENOMIC DNA]</scope>
    <source>
        <strain evidence="2">Nisqually-1</strain>
    </source>
</reference>
<evidence type="ECO:0000256" key="1">
    <source>
        <dbReference type="SAM" id="Phobius"/>
    </source>
</evidence>
<proteinExistence type="predicted"/>
<reference evidence="2" key="2">
    <citation type="submission" date="2017-07" db="EMBL/GenBank/DDBJ databases">
        <title>WGS assembly of Populus trichocarpa.</title>
        <authorList>
            <person name="Tuskan G."/>
            <person name="Difazio S."/>
            <person name="Jansson S."/>
            <person name="Bohlmann J."/>
            <person name="Grigoriev I."/>
            <person name="Hellsten U."/>
            <person name="Putnam N."/>
            <person name="Ralph S."/>
            <person name="Rombauts S."/>
            <person name="Salamov A."/>
            <person name="Schein J."/>
            <person name="Sterck L."/>
            <person name="Aerts A."/>
            <person name="Bhalerao R."/>
            <person name="Bhalerao R."/>
            <person name="Blaudez D."/>
            <person name="Boerjan W."/>
            <person name="Brun A."/>
            <person name="Brunner A."/>
            <person name="Busov V."/>
            <person name="Campbell M."/>
            <person name="Carlson J."/>
            <person name="Chalot M."/>
            <person name="Chapman J."/>
            <person name="Chen G."/>
            <person name="Cooper D."/>
            <person name="Coutinho P."/>
            <person name="Couturier J."/>
            <person name="Covert S."/>
            <person name="Cronk Q."/>
            <person name="Cunningham R."/>
            <person name="Davis J."/>
            <person name="Degroeve S."/>
            <person name="Dejardin A."/>
            <person name="Depamphilis C."/>
            <person name="Detter J."/>
            <person name="Dirks B."/>
            <person name="Dubchak I."/>
            <person name="Duplessis S."/>
            <person name="Ehlting J."/>
            <person name="Ellis B."/>
            <person name="Gendler K."/>
            <person name="Goodstein D."/>
            <person name="Gribskov M."/>
            <person name="Grimwood J."/>
            <person name="Groover A."/>
            <person name="Gunter L."/>
            <person name="Hamberger B."/>
            <person name="Heinze B."/>
            <person name="Helariutta Y."/>
            <person name="Henrissat B."/>
            <person name="Holligan D."/>
            <person name="Holt R."/>
            <person name="Huang W."/>
            <person name="Islam-Faridi N."/>
            <person name="Jones S."/>
            <person name="Jones-Rhoades M."/>
            <person name="Jorgensen R."/>
            <person name="Joshi C."/>
            <person name="Kangasjarvi J."/>
            <person name="Karlsson J."/>
            <person name="Kelleher C."/>
            <person name="Kirkpatrick R."/>
            <person name="Kirst M."/>
            <person name="Kohler A."/>
            <person name="Kalluri U."/>
            <person name="Larimer F."/>
            <person name="Leebens-Mack J."/>
            <person name="Leple J."/>
            <person name="Locascio P."/>
            <person name="Lou Y."/>
            <person name="Lucas S."/>
            <person name="Martin F."/>
            <person name="Montanini B."/>
            <person name="Napoli C."/>
            <person name="Nelson D."/>
            <person name="Nelson C."/>
            <person name="Nieminen K."/>
            <person name="Nilsson O."/>
            <person name="Pereda V."/>
            <person name="Peter G."/>
            <person name="Philippe R."/>
            <person name="Pilate G."/>
            <person name="Poliakov A."/>
            <person name="Razumovskaya J."/>
            <person name="Richardson P."/>
            <person name="Rinaldi C."/>
            <person name="Ritland K."/>
            <person name="Rouze P."/>
            <person name="Ryaboy D."/>
            <person name="Schmutz J."/>
            <person name="Schrader J."/>
            <person name="Segerman B."/>
            <person name="Shin H."/>
            <person name="Siddiqui A."/>
            <person name="Sterky F."/>
            <person name="Terry A."/>
            <person name="Tsai C."/>
            <person name="Uberbacher E."/>
            <person name="Unneberg P."/>
            <person name="Vahala J."/>
            <person name="Wall K."/>
            <person name="Wessler S."/>
            <person name="Yang G."/>
            <person name="Yin T."/>
            <person name="Douglas C."/>
            <person name="Marra M."/>
            <person name="Sandberg G."/>
            <person name="Van De Peer Y."/>
            <person name="Rokhsar D."/>
        </authorList>
    </citation>
    <scope>NUCLEOTIDE SEQUENCE</scope>
    <source>
        <strain evidence="2">Nisqually-1</strain>
    </source>
</reference>
<keyword evidence="1" id="KW-0812">Transmembrane</keyword>
<organism evidence="2">
    <name type="scientific">Populus trichocarpa</name>
    <name type="common">Western balsam poplar</name>
    <name type="synonym">Populus balsamifera subsp. trichocarpa</name>
    <dbReference type="NCBI Taxonomy" id="3694"/>
    <lineage>
        <taxon>Eukaryota</taxon>
        <taxon>Viridiplantae</taxon>
        <taxon>Streptophyta</taxon>
        <taxon>Embryophyta</taxon>
        <taxon>Tracheophyta</taxon>
        <taxon>Spermatophyta</taxon>
        <taxon>Magnoliopsida</taxon>
        <taxon>eudicotyledons</taxon>
        <taxon>Gunneridae</taxon>
        <taxon>Pentapetalae</taxon>
        <taxon>rosids</taxon>
        <taxon>fabids</taxon>
        <taxon>Malpighiales</taxon>
        <taxon>Salicaceae</taxon>
        <taxon>Saliceae</taxon>
        <taxon>Populus</taxon>
    </lineage>
</organism>
<dbReference type="EMBL" id="KZ623347">
    <property type="protein sequence ID" value="PNS23968.1"/>
    <property type="molecule type" value="Genomic_DNA"/>
</dbReference>
<name>A0A2K1R9M1_POPTR</name>
<keyword evidence="1" id="KW-1133">Transmembrane helix</keyword>
<feature type="transmembrane region" description="Helical" evidence="1">
    <location>
        <begin position="382"/>
        <end position="407"/>
    </location>
</feature>
<evidence type="ECO:0000313" key="2">
    <source>
        <dbReference type="EMBL" id="PNS23968.1"/>
    </source>
</evidence>
<dbReference type="InParanoid" id="A0A2K1R9M1"/>